<evidence type="ECO:0000313" key="2">
    <source>
        <dbReference type="Proteomes" id="UP000004110"/>
    </source>
</evidence>
<dbReference type="Proteomes" id="UP000004110">
    <property type="component" value="Unassembled WGS sequence"/>
</dbReference>
<name>A0ABC9N5D4_BACUC</name>
<keyword evidence="2" id="KW-1185">Reference proteome</keyword>
<protein>
    <submittedName>
        <fullName evidence="1">Uncharacterized protein</fullName>
    </submittedName>
</protein>
<comment type="caution">
    <text evidence="1">The sequence shown here is derived from an EMBL/GenBank/DDBJ whole genome shotgun (WGS) entry which is preliminary data.</text>
</comment>
<organism evidence="1 2">
    <name type="scientific">Bacteroides uniformis (strain ATCC 8492 / DSM 6597 / CCUG 4942 / CIP 103695 / JCM 5828 / KCTC 5204 / NCTC 13054 / VPI 0061)</name>
    <dbReference type="NCBI Taxonomy" id="411479"/>
    <lineage>
        <taxon>Bacteria</taxon>
        <taxon>Pseudomonadati</taxon>
        <taxon>Bacteroidota</taxon>
        <taxon>Bacteroidia</taxon>
        <taxon>Bacteroidales</taxon>
        <taxon>Bacteroidaceae</taxon>
        <taxon>Bacteroides</taxon>
    </lineage>
</organism>
<evidence type="ECO:0000313" key="1">
    <source>
        <dbReference type="EMBL" id="EDO51899.1"/>
    </source>
</evidence>
<dbReference type="AlphaFoldDB" id="A0ABC9N5D4"/>
<reference evidence="1" key="1">
    <citation type="submission" date="2007-06" db="EMBL/GenBank/DDBJ databases">
        <authorList>
            <person name="Fulton L."/>
            <person name="Clifton S."/>
            <person name="Fulton B."/>
            <person name="Xu J."/>
            <person name="Minx P."/>
            <person name="Pepin K.H."/>
            <person name="Johnson M."/>
            <person name="Thiruvilangam P."/>
            <person name="Bhonagiri V."/>
            <person name="Nash W.E."/>
            <person name="Mardis E.R."/>
            <person name="Wilson R.K."/>
        </authorList>
    </citation>
    <scope>NUCLEOTIDE SEQUENCE [LARGE SCALE GENOMIC DNA]</scope>
    <source>
        <strain evidence="1">ATCC 8492</strain>
    </source>
</reference>
<dbReference type="EMBL" id="AAYH02000049">
    <property type="protein sequence ID" value="EDO51899.1"/>
    <property type="molecule type" value="Genomic_DNA"/>
</dbReference>
<gene>
    <name evidence="1" type="ORF">BACUNI_04449</name>
</gene>
<proteinExistence type="predicted"/>
<reference evidence="1" key="2">
    <citation type="submission" date="2013-11" db="EMBL/GenBank/DDBJ databases">
        <title>Draft genome sequence of Bacteroides uniformis (ATCC 8492).</title>
        <authorList>
            <person name="Sudarsanam P."/>
            <person name="Ley R."/>
            <person name="Guruge J."/>
            <person name="Turnbaugh P.J."/>
            <person name="Mahowald M."/>
            <person name="Liep D."/>
            <person name="Gordon J."/>
        </authorList>
    </citation>
    <scope>NUCLEOTIDE SEQUENCE</scope>
    <source>
        <strain evidence="1">ATCC 8492</strain>
    </source>
</reference>
<accession>A0ABC9N5D4</accession>
<sequence length="37" mass="4143">MFSFKLGFDECAFNNLNEKRFCSLGGGKEVIPSVFLP</sequence>